<name>A0ACC6FV02_9HELI</name>
<organism evidence="1 2">
    <name type="scientific">Helicobacter zhangjianzhongii</name>
    <dbReference type="NCBI Taxonomy" id="2974574"/>
    <lineage>
        <taxon>Bacteria</taxon>
        <taxon>Pseudomonadati</taxon>
        <taxon>Campylobacterota</taxon>
        <taxon>Epsilonproteobacteria</taxon>
        <taxon>Campylobacterales</taxon>
        <taxon>Helicobacteraceae</taxon>
        <taxon>Helicobacter</taxon>
    </lineage>
</organism>
<evidence type="ECO:0000313" key="1">
    <source>
        <dbReference type="EMBL" id="MDL0082810.1"/>
    </source>
</evidence>
<evidence type="ECO:0000313" key="2">
    <source>
        <dbReference type="Proteomes" id="UP001173802"/>
    </source>
</evidence>
<proteinExistence type="predicted"/>
<keyword evidence="2" id="KW-1185">Reference proteome</keyword>
<protein>
    <submittedName>
        <fullName evidence="1">MATE family efflux transporter</fullName>
    </submittedName>
</protein>
<dbReference type="EMBL" id="JANURN010000009">
    <property type="protein sequence ID" value="MDL0082810.1"/>
    <property type="molecule type" value="Genomic_DNA"/>
</dbReference>
<reference evidence="1 2" key="1">
    <citation type="journal article" date="2023" name="Microorganisms">
        <title>Isolation and Genomic Characteristics of Cat-Borne Campylobacter felis sp. nov. and Sheep-Borne Campylobacter ovis sp. nov.</title>
        <authorList>
            <person name="Wang H."/>
            <person name="Li Y."/>
            <person name="Gu Y."/>
            <person name="Zhou G."/>
            <person name="Chen X."/>
            <person name="Zhang X."/>
            <person name="Shao Z."/>
            <person name="Zhang J."/>
            <person name="Zhang M."/>
        </authorList>
    </citation>
    <scope>NUCLEOTIDE SEQUENCE [LARGE SCALE GENOMIC DNA]</scope>
    <source>
        <strain evidence="1 2">XJK30-2</strain>
    </source>
</reference>
<gene>
    <name evidence="1" type="ORF">NYG90_09035</name>
</gene>
<sequence>MTAAAKLDLKNDSIIKLFFYYFIPALCAMLALSTYSTIDGIFVGQKIGTDGLAAIGACWAVFPACIAYELLFGFGGAAIVSYFLGSDRAARARLVFSSIFYFVAISSLAIGVLGFVFVDEILGFLTRGKDISSEIYALARIYLQITFLGMPFLILHPLSDIFVVNDKRPVLGMLAMILGSASNIALNYVFLFVLDMGIEGSALATILAHAIGFSVLVSHFVRKRGALFFIPRFSFAAIISSAKSGLPESISELSAAIMMVLYNGALVSIAGDVGLAVYSVVLYCGIVFFTILLSVSQALQPIASFNYGAGNFTRLRYALFFSLFVVVVIGLLLYGVFFVFAPYFVGFFVDSSDEVAALSVRAMDIYYIGYVLLGVNMACAIFLQSIQRTISSIIITICYTFLFIALLLPPFSKSYGLDGAFASYPVAQGCALLVAVLVMGYELGYGILSGNAPSGRTLWKRRKHRV</sequence>
<comment type="caution">
    <text evidence="1">The sequence shown here is derived from an EMBL/GenBank/DDBJ whole genome shotgun (WGS) entry which is preliminary data.</text>
</comment>
<dbReference type="Proteomes" id="UP001173802">
    <property type="component" value="Unassembled WGS sequence"/>
</dbReference>
<accession>A0ACC6FV02</accession>